<comment type="caution">
    <text evidence="3">The sequence shown here is derived from an EMBL/GenBank/DDBJ whole genome shotgun (WGS) entry which is preliminary data.</text>
</comment>
<dbReference type="PANTHER" id="PTHR11895">
    <property type="entry name" value="TRANSAMIDASE"/>
    <property type="match status" value="1"/>
</dbReference>
<dbReference type="Gene3D" id="3.90.1300.10">
    <property type="entry name" value="Amidase signature (AS) domain"/>
    <property type="match status" value="1"/>
</dbReference>
<keyword evidence="4" id="KW-1185">Reference proteome</keyword>
<feature type="domain" description="Amidase" evidence="2">
    <location>
        <begin position="29"/>
        <end position="434"/>
    </location>
</feature>
<dbReference type="InterPro" id="IPR023631">
    <property type="entry name" value="Amidase_dom"/>
</dbReference>
<dbReference type="Pfam" id="PF01425">
    <property type="entry name" value="Amidase"/>
    <property type="match status" value="1"/>
</dbReference>
<protein>
    <submittedName>
        <fullName evidence="3">Amidase</fullName>
    </submittedName>
</protein>
<dbReference type="PANTHER" id="PTHR11895:SF7">
    <property type="entry name" value="GLUTAMYL-TRNA(GLN) AMIDOTRANSFERASE SUBUNIT A, MITOCHONDRIAL"/>
    <property type="match status" value="1"/>
</dbReference>
<organism evidence="3 4">
    <name type="scientific">Coralloluteibacterium thermophilum</name>
    <dbReference type="NCBI Taxonomy" id="2707049"/>
    <lineage>
        <taxon>Bacteria</taxon>
        <taxon>Pseudomonadati</taxon>
        <taxon>Pseudomonadota</taxon>
        <taxon>Gammaproteobacteria</taxon>
        <taxon>Lysobacterales</taxon>
        <taxon>Lysobacteraceae</taxon>
        <taxon>Coralloluteibacterium</taxon>
    </lineage>
</organism>
<dbReference type="Proteomes" id="UP001595892">
    <property type="component" value="Unassembled WGS sequence"/>
</dbReference>
<accession>A0ABV9NFU7</accession>
<evidence type="ECO:0000259" key="2">
    <source>
        <dbReference type="Pfam" id="PF01425"/>
    </source>
</evidence>
<sequence>MSDADRFRLADLPRVLRALALGEVASEALTESCLAAIARDGALNAWTHVDVEGARTAARASDARRAANGAIGRLDGVPIAIKDNFDIERMPTSLGLPGRGERIAIEDAAVVSRLRGAGAVLLGKTNLDEGALGTTGRNPHFGDVANPHLPGRVAGGCSAGAAAAVAAGHALAAIGSDTFGSVRIPAAFCGLVGLKPTFGEVSCRGMAPSLRRLDCPGILTRNVADATLLLQVLAGYDPGDPRTRARRVPFAPPDWEPGRLRVAVVSDLRSLGATPEVVERFQQAIAQAGSVLGQAIPMAMDVSPSEVAAGRHAALLLMEAELLASHEGRLEGISPRLAQMLDHARRRTSADYVRADRLLDDAVVQVRARFAEVDVLLLPTVPSVPPAAAAEEPVNLGDFTAIASLAGCPALSLPLGEGIGLQLVGPRGSDLRLLELGEILSAVLGAAAG</sequence>
<dbReference type="EMBL" id="JBHSGG010000002">
    <property type="protein sequence ID" value="MFC4726831.1"/>
    <property type="molecule type" value="Genomic_DNA"/>
</dbReference>
<comment type="similarity">
    <text evidence="1">Belongs to the amidase family.</text>
</comment>
<dbReference type="InterPro" id="IPR036928">
    <property type="entry name" value="AS_sf"/>
</dbReference>
<gene>
    <name evidence="3" type="ORF">ACFO3Q_01380</name>
</gene>
<evidence type="ECO:0000313" key="3">
    <source>
        <dbReference type="EMBL" id="MFC4726831.1"/>
    </source>
</evidence>
<dbReference type="InterPro" id="IPR000120">
    <property type="entry name" value="Amidase"/>
</dbReference>
<dbReference type="SUPFAM" id="SSF75304">
    <property type="entry name" value="Amidase signature (AS) enzymes"/>
    <property type="match status" value="1"/>
</dbReference>
<proteinExistence type="inferred from homology"/>
<evidence type="ECO:0000256" key="1">
    <source>
        <dbReference type="ARBA" id="ARBA00009199"/>
    </source>
</evidence>
<reference evidence="4" key="1">
    <citation type="journal article" date="2019" name="Int. J. Syst. Evol. Microbiol.">
        <title>The Global Catalogue of Microorganisms (GCM) 10K type strain sequencing project: providing services to taxonomists for standard genome sequencing and annotation.</title>
        <authorList>
            <consortium name="The Broad Institute Genomics Platform"/>
            <consortium name="The Broad Institute Genome Sequencing Center for Infectious Disease"/>
            <person name="Wu L."/>
            <person name="Ma J."/>
        </authorList>
    </citation>
    <scope>NUCLEOTIDE SEQUENCE [LARGE SCALE GENOMIC DNA]</scope>
    <source>
        <strain evidence="4">CGMCC 1.13574</strain>
    </source>
</reference>
<evidence type="ECO:0000313" key="4">
    <source>
        <dbReference type="Proteomes" id="UP001595892"/>
    </source>
</evidence>
<name>A0ABV9NFU7_9GAMM</name>